<keyword evidence="14" id="KW-1185">Reference proteome</keyword>
<dbReference type="EMBL" id="CP019239">
    <property type="protein sequence ID" value="APW43228.1"/>
    <property type="molecule type" value="Genomic_DNA"/>
</dbReference>
<dbReference type="InterPro" id="IPR022346">
    <property type="entry name" value="T2SS_GspH"/>
</dbReference>
<evidence type="ECO:0000313" key="14">
    <source>
        <dbReference type="Proteomes" id="UP000186110"/>
    </source>
</evidence>
<evidence type="ECO:0000259" key="12">
    <source>
        <dbReference type="Pfam" id="PF12019"/>
    </source>
</evidence>
<dbReference type="AlphaFoldDB" id="A0A1P8KB66"/>
<accession>A0A1P8KB66</accession>
<dbReference type="Pfam" id="PF12019">
    <property type="entry name" value="GspH"/>
    <property type="match status" value="1"/>
</dbReference>
<dbReference type="GO" id="GO:0015628">
    <property type="term" value="P:protein secretion by the type II secretion system"/>
    <property type="evidence" value="ECO:0007669"/>
    <property type="project" value="InterPro"/>
</dbReference>
<dbReference type="GO" id="GO:0015627">
    <property type="term" value="C:type II protein secretion system complex"/>
    <property type="evidence" value="ECO:0007669"/>
    <property type="project" value="InterPro"/>
</dbReference>
<gene>
    <name evidence="13" type="ORF">RS694_12300</name>
</gene>
<evidence type="ECO:0000256" key="4">
    <source>
        <dbReference type="ARBA" id="ARBA00022481"/>
    </source>
</evidence>
<evidence type="ECO:0000256" key="3">
    <source>
        <dbReference type="ARBA" id="ARBA00022475"/>
    </source>
</evidence>
<name>A0A1P8KB66_9BURK</name>
<evidence type="ECO:0000313" key="13">
    <source>
        <dbReference type="EMBL" id="APW43228.1"/>
    </source>
</evidence>
<sequence>MLLSKFSPAAVITNKTHQTGFSLVELMVTLAIAAILLVIGVPSMIDLIRDARLASQSDMLVSTLNLARTEAVKQRNNFRVCPSAAPNTDALLTCAAGAGAWSTGWITIYQDTANAGAAKAITQRSVASSDLTVTTAATSVEFSGTIGSATAATSFVLCTPNRKQHLVDVSLSGHISKRIGTTVCP</sequence>
<reference evidence="13 14" key="1">
    <citation type="submission" date="2017-01" db="EMBL/GenBank/DDBJ databases">
        <authorList>
            <person name="Mah S.A."/>
            <person name="Swanson W.J."/>
            <person name="Moy G.W."/>
            <person name="Vacquier V.D."/>
        </authorList>
    </citation>
    <scope>NUCLEOTIDE SEQUENCE [LARGE SCALE GENOMIC DNA]</scope>
    <source>
        <strain evidence="13 14">DSM 22694</strain>
    </source>
</reference>
<dbReference type="NCBIfam" id="TIGR02532">
    <property type="entry name" value="IV_pilin_GFxxxE"/>
    <property type="match status" value="1"/>
</dbReference>
<comment type="subcellular location">
    <subcellularLocation>
        <location evidence="1">Cell inner membrane</location>
        <topology evidence="1">Single-pass membrane protein</topology>
    </subcellularLocation>
</comment>
<dbReference type="GO" id="GO:0005886">
    <property type="term" value="C:plasma membrane"/>
    <property type="evidence" value="ECO:0007669"/>
    <property type="project" value="UniProtKB-SubCell"/>
</dbReference>
<evidence type="ECO:0000256" key="1">
    <source>
        <dbReference type="ARBA" id="ARBA00004377"/>
    </source>
</evidence>
<dbReference type="RefSeq" id="WP_051391876.1">
    <property type="nucleotide sequence ID" value="NZ_CP019239.1"/>
</dbReference>
<evidence type="ECO:0000256" key="11">
    <source>
        <dbReference type="SAM" id="Phobius"/>
    </source>
</evidence>
<keyword evidence="8 11" id="KW-0472">Membrane</keyword>
<keyword evidence="6 11" id="KW-0812">Transmembrane</keyword>
<evidence type="ECO:0000256" key="10">
    <source>
        <dbReference type="ARBA" id="ARBA00030775"/>
    </source>
</evidence>
<feature type="transmembrane region" description="Helical" evidence="11">
    <location>
        <begin position="20"/>
        <end position="45"/>
    </location>
</feature>
<comment type="similarity">
    <text evidence="9">Belongs to the GSP H family.</text>
</comment>
<proteinExistence type="inferred from homology"/>
<dbReference type="PROSITE" id="PS00409">
    <property type="entry name" value="PROKAR_NTER_METHYL"/>
    <property type="match status" value="1"/>
</dbReference>
<evidence type="ECO:0000256" key="7">
    <source>
        <dbReference type="ARBA" id="ARBA00022989"/>
    </source>
</evidence>
<dbReference type="KEGG" id="rsb:RS694_12300"/>
<dbReference type="InterPro" id="IPR012902">
    <property type="entry name" value="N_methyl_site"/>
</dbReference>
<keyword evidence="3" id="KW-1003">Cell membrane</keyword>
<feature type="domain" description="General secretion pathway GspH" evidence="12">
    <location>
        <begin position="60"/>
        <end position="173"/>
    </location>
</feature>
<dbReference type="Pfam" id="PF07963">
    <property type="entry name" value="N_methyl"/>
    <property type="match status" value="1"/>
</dbReference>
<keyword evidence="4" id="KW-0488">Methylation</keyword>
<dbReference type="InterPro" id="IPR045584">
    <property type="entry name" value="Pilin-like"/>
</dbReference>
<keyword evidence="7 11" id="KW-1133">Transmembrane helix</keyword>
<evidence type="ECO:0000256" key="5">
    <source>
        <dbReference type="ARBA" id="ARBA00022519"/>
    </source>
</evidence>
<keyword evidence="5" id="KW-0997">Cell inner membrane</keyword>
<evidence type="ECO:0000256" key="2">
    <source>
        <dbReference type="ARBA" id="ARBA00021549"/>
    </source>
</evidence>
<evidence type="ECO:0000256" key="9">
    <source>
        <dbReference type="ARBA" id="ARBA00025772"/>
    </source>
</evidence>
<dbReference type="STRING" id="1484693.RS694_12300"/>
<evidence type="ECO:0000256" key="8">
    <source>
        <dbReference type="ARBA" id="ARBA00023136"/>
    </source>
</evidence>
<dbReference type="Proteomes" id="UP000186110">
    <property type="component" value="Chromosome"/>
</dbReference>
<organism evidence="13 14">
    <name type="scientific">Rhodoferax saidenbachensis</name>
    <dbReference type="NCBI Taxonomy" id="1484693"/>
    <lineage>
        <taxon>Bacteria</taxon>
        <taxon>Pseudomonadati</taxon>
        <taxon>Pseudomonadota</taxon>
        <taxon>Betaproteobacteria</taxon>
        <taxon>Burkholderiales</taxon>
        <taxon>Comamonadaceae</taxon>
        <taxon>Rhodoferax</taxon>
    </lineage>
</organism>
<protein>
    <recommendedName>
        <fullName evidence="2">Type II secretion system protein H</fullName>
    </recommendedName>
    <alternativeName>
        <fullName evidence="10">General secretion pathway protein H</fullName>
    </alternativeName>
</protein>
<evidence type="ECO:0000256" key="6">
    <source>
        <dbReference type="ARBA" id="ARBA00022692"/>
    </source>
</evidence>
<dbReference type="Gene3D" id="3.55.40.10">
    <property type="entry name" value="minor pseudopilin epsh domain"/>
    <property type="match status" value="1"/>
</dbReference>
<dbReference type="SUPFAM" id="SSF54523">
    <property type="entry name" value="Pili subunits"/>
    <property type="match status" value="1"/>
</dbReference>